<dbReference type="PIRSF" id="PIRSF000018">
    <property type="entry name" value="Mb_ADH_cyt_c"/>
    <property type="match status" value="1"/>
</dbReference>
<comment type="subcellular location">
    <subcellularLocation>
        <location evidence="1">Cell membrane</location>
    </subcellularLocation>
</comment>
<organism evidence="11 12">
    <name type="scientific">Cobetia marina</name>
    <name type="common">Deleya marina</name>
    <dbReference type="NCBI Taxonomy" id="28258"/>
    <lineage>
        <taxon>Bacteria</taxon>
        <taxon>Pseudomonadati</taxon>
        <taxon>Pseudomonadota</taxon>
        <taxon>Gammaproteobacteria</taxon>
        <taxon>Oceanospirillales</taxon>
        <taxon>Halomonadaceae</taxon>
        <taxon>Cobetia</taxon>
    </lineage>
</organism>
<feature type="compositionally biased region" description="Polar residues" evidence="9">
    <location>
        <begin position="357"/>
        <end position="366"/>
    </location>
</feature>
<evidence type="ECO:0000256" key="2">
    <source>
        <dbReference type="ARBA" id="ARBA00022475"/>
    </source>
</evidence>
<keyword evidence="6 8" id="KW-0408">Iron</keyword>
<proteinExistence type="predicted"/>
<evidence type="ECO:0000256" key="1">
    <source>
        <dbReference type="ARBA" id="ARBA00004236"/>
    </source>
</evidence>
<feature type="domain" description="Cytochrome c" evidence="10">
    <location>
        <begin position="396"/>
        <end position="484"/>
    </location>
</feature>
<dbReference type="InterPro" id="IPR014353">
    <property type="entry name" value="Membr-bd_ADH_cyt_c"/>
</dbReference>
<evidence type="ECO:0000256" key="6">
    <source>
        <dbReference type="ARBA" id="ARBA00023004"/>
    </source>
</evidence>
<evidence type="ECO:0000259" key="10">
    <source>
        <dbReference type="PROSITE" id="PS51007"/>
    </source>
</evidence>
<keyword evidence="12" id="KW-1185">Reference proteome</keyword>
<keyword evidence="5" id="KW-0677">Repeat</keyword>
<keyword evidence="3 8" id="KW-0479">Metal-binding</keyword>
<evidence type="ECO:0000313" key="12">
    <source>
        <dbReference type="Proteomes" id="UP001378242"/>
    </source>
</evidence>
<evidence type="ECO:0000256" key="9">
    <source>
        <dbReference type="SAM" id="MobiDB-lite"/>
    </source>
</evidence>
<evidence type="ECO:0000256" key="4">
    <source>
        <dbReference type="ARBA" id="ARBA00022729"/>
    </source>
</evidence>
<evidence type="ECO:0000256" key="8">
    <source>
        <dbReference type="PROSITE-ProRule" id="PRU00433"/>
    </source>
</evidence>
<feature type="domain" description="Cytochrome c" evidence="10">
    <location>
        <begin position="72"/>
        <end position="175"/>
    </location>
</feature>
<dbReference type="EMBL" id="JBAKAP010000001">
    <property type="protein sequence ID" value="MEL0615378.1"/>
    <property type="molecule type" value="Genomic_DNA"/>
</dbReference>
<dbReference type="RefSeq" id="WP_218015077.1">
    <property type="nucleotide sequence ID" value="NZ_JBAKAP010000001.1"/>
</dbReference>
<dbReference type="PANTHER" id="PTHR35008:SF8">
    <property type="entry name" value="ALCOHOL DEHYDROGENASE CYTOCHROME C SUBUNIT"/>
    <property type="match status" value="1"/>
</dbReference>
<keyword evidence="2" id="KW-1003">Cell membrane</keyword>
<keyword evidence="4" id="KW-0732">Signal</keyword>
<dbReference type="PROSITE" id="PS51007">
    <property type="entry name" value="CYTC"/>
    <property type="match status" value="3"/>
</dbReference>
<reference evidence="11 12" key="1">
    <citation type="submission" date="2024-02" db="EMBL/GenBank/DDBJ databases">
        <title>Bacteria isolated from the canopy kelp, Nereocystis luetkeana.</title>
        <authorList>
            <person name="Pfister C.A."/>
            <person name="Younker I.T."/>
            <person name="Light S.H."/>
        </authorList>
    </citation>
    <scope>NUCLEOTIDE SEQUENCE [LARGE SCALE GENOMIC DNA]</scope>
    <source>
        <strain evidence="11 12">TI.5.07</strain>
    </source>
</reference>
<feature type="region of interest" description="Disordered" evidence="9">
    <location>
        <begin position="337"/>
        <end position="368"/>
    </location>
</feature>
<accession>A0ABU9GA85</accession>
<dbReference type="Proteomes" id="UP001378242">
    <property type="component" value="Unassembled WGS sequence"/>
</dbReference>
<sequence>MVPHARTAGIRDAIDENARGARLTARPARLARAIRLAAIAGSSALLLSACGSGEDEHARQVEADKAATNDPALIEKGLYMARASDCAACHSTQDGEEYAGGLGFETPVGKIFATNITPDTEHGIGNYTLEEYTRVLREGEAADGHNLYPAMPFPSYARLTDDDIKSLYAWNMHDVTPSATPNRESEIPFPLNMRWPMALWEEIFSPLEPWQDDPEKSADWNRGAYLVQGPGHCGSCHTERGIAFQEKALTGDEDGYLGGAMIEGWRAFNLTPDMQDGLGSWSEQDIQTYLATGNLKGKAQAGGPMADVVTHSMRHMSEDDLRAIAVYLKSIPAVNGKGEQGEAINDGDRQAEAEQASEPQVATRFNQGAPADDVLLLRGQPLDKRPDDEALIGQLTDATPGVRLYLGHCAMCHGADGAGTQDGYYPSLFHNSVTGSVYPDNLAQAILNGVQRENNGHSVFMPAFDDNLTDGELINLMDYLENRFGEGHQSASLAAPDARRQQLADKLEEWRKH</sequence>
<keyword evidence="7" id="KW-0472">Membrane</keyword>
<protein>
    <submittedName>
        <fullName evidence="11">Cytochrome c</fullName>
    </submittedName>
</protein>
<feature type="domain" description="Cytochrome c" evidence="10">
    <location>
        <begin position="218"/>
        <end position="332"/>
    </location>
</feature>
<dbReference type="Pfam" id="PF13442">
    <property type="entry name" value="Cytochrome_CBB3"/>
    <property type="match status" value="1"/>
</dbReference>
<dbReference type="PANTHER" id="PTHR35008">
    <property type="entry name" value="BLL4482 PROTEIN-RELATED"/>
    <property type="match status" value="1"/>
</dbReference>
<keyword evidence="8" id="KW-0349">Heme</keyword>
<evidence type="ECO:0000313" key="11">
    <source>
        <dbReference type="EMBL" id="MEL0615378.1"/>
    </source>
</evidence>
<evidence type="ECO:0000256" key="5">
    <source>
        <dbReference type="ARBA" id="ARBA00022737"/>
    </source>
</evidence>
<evidence type="ECO:0000256" key="3">
    <source>
        <dbReference type="ARBA" id="ARBA00022723"/>
    </source>
</evidence>
<name>A0ABU9GA85_COBMA</name>
<dbReference type="InterPro" id="IPR009056">
    <property type="entry name" value="Cyt_c-like_dom"/>
</dbReference>
<comment type="caution">
    <text evidence="11">The sequence shown here is derived from an EMBL/GenBank/DDBJ whole genome shotgun (WGS) entry which is preliminary data.</text>
</comment>
<dbReference type="InterPro" id="IPR051459">
    <property type="entry name" value="Cytochrome_c-type_DH"/>
</dbReference>
<gene>
    <name evidence="11" type="ORF">V6243_00950</name>
</gene>
<evidence type="ECO:0000256" key="7">
    <source>
        <dbReference type="ARBA" id="ARBA00023136"/>
    </source>
</evidence>